<feature type="compositionally biased region" description="Polar residues" evidence="1">
    <location>
        <begin position="254"/>
        <end position="267"/>
    </location>
</feature>
<dbReference type="OrthoDB" id="62952at2759"/>
<keyword evidence="3" id="KW-1185">Reference proteome</keyword>
<name>A0A6A5SCL2_9PLEO</name>
<organism evidence="2 3">
    <name type="scientific">Clathrospora elynae</name>
    <dbReference type="NCBI Taxonomy" id="706981"/>
    <lineage>
        <taxon>Eukaryota</taxon>
        <taxon>Fungi</taxon>
        <taxon>Dikarya</taxon>
        <taxon>Ascomycota</taxon>
        <taxon>Pezizomycotina</taxon>
        <taxon>Dothideomycetes</taxon>
        <taxon>Pleosporomycetidae</taxon>
        <taxon>Pleosporales</taxon>
        <taxon>Diademaceae</taxon>
        <taxon>Clathrospora</taxon>
    </lineage>
</organism>
<gene>
    <name evidence="2" type="ORF">EJ02DRAFT_460600</name>
</gene>
<sequence length="267" mass="29300">MKKFANWLRNMASSDEGAALALAPSLKEIRGQFLALPGEIRNQIYLALSSLTIANCSKHEHLAASALHRPLFRASGQIRTEALAYLCATHKLQILGIGTANLFFECAGEAIKQVKQIVIVQAASEIVGTRASEERVERLFGYLGETGALKGVKVVEEGVEMMYDSGEGGEHAGFLRRVEGLRERGVDVVVGFGGRKITNYISNRFSGPLLPQRIISMRDMSSLGWRKQYFDTGIKRHGRETRRVSHAPEGIYPKSNQASDGLPLSSL</sequence>
<dbReference type="Proteomes" id="UP000800038">
    <property type="component" value="Unassembled WGS sequence"/>
</dbReference>
<evidence type="ECO:0000313" key="3">
    <source>
        <dbReference type="Proteomes" id="UP000800038"/>
    </source>
</evidence>
<protein>
    <submittedName>
        <fullName evidence="2">Uncharacterized protein</fullName>
    </submittedName>
</protein>
<feature type="region of interest" description="Disordered" evidence="1">
    <location>
        <begin position="239"/>
        <end position="267"/>
    </location>
</feature>
<dbReference type="AlphaFoldDB" id="A0A6A5SCL2"/>
<accession>A0A6A5SCL2</accession>
<evidence type="ECO:0000256" key="1">
    <source>
        <dbReference type="SAM" id="MobiDB-lite"/>
    </source>
</evidence>
<evidence type="ECO:0000313" key="2">
    <source>
        <dbReference type="EMBL" id="KAF1935177.1"/>
    </source>
</evidence>
<dbReference type="EMBL" id="ML976303">
    <property type="protein sequence ID" value="KAF1935177.1"/>
    <property type="molecule type" value="Genomic_DNA"/>
</dbReference>
<proteinExistence type="predicted"/>
<reference evidence="2" key="1">
    <citation type="journal article" date="2020" name="Stud. Mycol.">
        <title>101 Dothideomycetes genomes: a test case for predicting lifestyles and emergence of pathogens.</title>
        <authorList>
            <person name="Haridas S."/>
            <person name="Albert R."/>
            <person name="Binder M."/>
            <person name="Bloem J."/>
            <person name="Labutti K."/>
            <person name="Salamov A."/>
            <person name="Andreopoulos B."/>
            <person name="Baker S."/>
            <person name="Barry K."/>
            <person name="Bills G."/>
            <person name="Bluhm B."/>
            <person name="Cannon C."/>
            <person name="Castanera R."/>
            <person name="Culley D."/>
            <person name="Daum C."/>
            <person name="Ezra D."/>
            <person name="Gonzalez J."/>
            <person name="Henrissat B."/>
            <person name="Kuo A."/>
            <person name="Liang C."/>
            <person name="Lipzen A."/>
            <person name="Lutzoni F."/>
            <person name="Magnuson J."/>
            <person name="Mondo S."/>
            <person name="Nolan M."/>
            <person name="Ohm R."/>
            <person name="Pangilinan J."/>
            <person name="Park H.-J."/>
            <person name="Ramirez L."/>
            <person name="Alfaro M."/>
            <person name="Sun H."/>
            <person name="Tritt A."/>
            <person name="Yoshinaga Y."/>
            <person name="Zwiers L.-H."/>
            <person name="Turgeon B."/>
            <person name="Goodwin S."/>
            <person name="Spatafora J."/>
            <person name="Crous P."/>
            <person name="Grigoriev I."/>
        </authorList>
    </citation>
    <scope>NUCLEOTIDE SEQUENCE</scope>
    <source>
        <strain evidence="2">CBS 161.51</strain>
    </source>
</reference>